<feature type="domain" description="Ionotropic glutamate receptor C-terminal" evidence="12">
    <location>
        <begin position="93"/>
        <end position="421"/>
    </location>
</feature>
<dbReference type="GO" id="GO:0015276">
    <property type="term" value="F:ligand-gated monoatomic ion channel activity"/>
    <property type="evidence" value="ECO:0007669"/>
    <property type="project" value="InterPro"/>
</dbReference>
<dbReference type="AlphaFoldDB" id="A0A3S1AIC9"/>
<evidence type="ECO:0000313" key="14">
    <source>
        <dbReference type="Proteomes" id="UP000271624"/>
    </source>
</evidence>
<evidence type="ECO:0000256" key="2">
    <source>
        <dbReference type="ARBA" id="ARBA00022448"/>
    </source>
</evidence>
<comment type="subcellular location">
    <subcellularLocation>
        <location evidence="1">Membrane</location>
        <topology evidence="1">Multi-pass membrane protein</topology>
    </subcellularLocation>
</comment>
<dbReference type="GO" id="GO:0016020">
    <property type="term" value="C:membrane"/>
    <property type="evidence" value="ECO:0007669"/>
    <property type="project" value="UniProtKB-SubCell"/>
</dbReference>
<feature type="domain" description="Solute-binding protein family 3/N-terminal" evidence="11">
    <location>
        <begin position="93"/>
        <end position="422"/>
    </location>
</feature>
<sequence>MNRGSQILRKCKYVQINIRNDILTFKDIDVLKVMKVTIYDYLNMKAVLSKKIRQIIKTLNKVRLWQSLLAGLLVLLLLYPHPGATQENPSKKTLQVATKVIPPFVFQDKDKLSGFSIDLWRSIANEMGADFKFTVYPTVPDVLNQVEQNKVDLGIAAISITAERQKKFDFSLPMFAGGLQIMVRSSESKNNIFPNLLQMFFSPTLLQLVAIALVLIVIAAHIIWLFERHHQEAMISKSYFPGIFKASWWAAATLATQADEMPKGPLGRMIAIIWMFIGVIFVAYFTATVTTAMTVQQLQGDIRGIEDLPGRVVVTTAGSTASEFLRQQKIKAVEVGGIENAYDTLLRNQADALVFDSPVLLYYTANEGKNKVEIVGSIFQEENYGIVLPNNSPYRRQINSALLTLKENGIYKTLYEKWFDVKKS</sequence>
<reference evidence="13" key="2">
    <citation type="journal article" date="2019" name="Genome Biol. Evol.">
        <title>Day and night: Metabolic profiles and evolutionary relationships of six axenic non-marine cyanobacteria.</title>
        <authorList>
            <person name="Will S.E."/>
            <person name="Henke P."/>
            <person name="Boedeker C."/>
            <person name="Huang S."/>
            <person name="Brinkmann H."/>
            <person name="Rohde M."/>
            <person name="Jarek M."/>
            <person name="Friedl T."/>
            <person name="Seufert S."/>
            <person name="Schumacher M."/>
            <person name="Overmann J."/>
            <person name="Neumann-Schaal M."/>
            <person name="Petersen J."/>
        </authorList>
    </citation>
    <scope>NUCLEOTIDE SEQUENCE [LARGE SCALE GENOMIC DNA]</scope>
    <source>
        <strain evidence="13">PCC 7102</strain>
    </source>
</reference>
<evidence type="ECO:0000313" key="13">
    <source>
        <dbReference type="EMBL" id="RUS92881.1"/>
    </source>
</evidence>
<evidence type="ECO:0000256" key="1">
    <source>
        <dbReference type="ARBA" id="ARBA00004141"/>
    </source>
</evidence>
<keyword evidence="6 10" id="KW-0472">Membrane</keyword>
<feature type="transmembrane region" description="Helical" evidence="10">
    <location>
        <begin position="205"/>
        <end position="226"/>
    </location>
</feature>
<dbReference type="Pfam" id="PF00060">
    <property type="entry name" value="Lig_chan"/>
    <property type="match status" value="1"/>
</dbReference>
<dbReference type="EMBL" id="RSCL01000067">
    <property type="protein sequence ID" value="RUS92881.1"/>
    <property type="molecule type" value="Genomic_DNA"/>
</dbReference>
<name>A0A3S1AIC9_9CYAN</name>
<keyword evidence="3 10" id="KW-0812">Transmembrane</keyword>
<evidence type="ECO:0000256" key="8">
    <source>
        <dbReference type="ARBA" id="ARBA00023180"/>
    </source>
</evidence>
<dbReference type="SUPFAM" id="SSF81324">
    <property type="entry name" value="Voltage-gated potassium channels"/>
    <property type="match status" value="1"/>
</dbReference>
<evidence type="ECO:0000256" key="3">
    <source>
        <dbReference type="ARBA" id="ARBA00022692"/>
    </source>
</evidence>
<dbReference type="SMART" id="SM00062">
    <property type="entry name" value="PBPb"/>
    <property type="match status" value="1"/>
</dbReference>
<protein>
    <submittedName>
        <fullName evidence="13">Amino acid ABC transporter substrate-binding protein</fullName>
    </submittedName>
</protein>
<keyword evidence="7" id="KW-0675">Receptor</keyword>
<keyword evidence="5" id="KW-0406">Ion transport</keyword>
<dbReference type="Proteomes" id="UP000271624">
    <property type="component" value="Unassembled WGS sequence"/>
</dbReference>
<feature type="transmembrane region" description="Helical" evidence="10">
    <location>
        <begin position="62"/>
        <end position="79"/>
    </location>
</feature>
<dbReference type="Gene3D" id="3.40.190.10">
    <property type="entry name" value="Periplasmic binding protein-like II"/>
    <property type="match status" value="3"/>
</dbReference>
<dbReference type="SMART" id="SM00079">
    <property type="entry name" value="PBPe"/>
    <property type="match status" value="1"/>
</dbReference>
<dbReference type="Pfam" id="PF00497">
    <property type="entry name" value="SBP_bac_3"/>
    <property type="match status" value="1"/>
</dbReference>
<comment type="caution">
    <text evidence="13">The sequence shown here is derived from an EMBL/GenBank/DDBJ whole genome shotgun (WGS) entry which is preliminary data.</text>
</comment>
<organism evidence="13 14">
    <name type="scientific">Dulcicalothrix desertica PCC 7102</name>
    <dbReference type="NCBI Taxonomy" id="232991"/>
    <lineage>
        <taxon>Bacteria</taxon>
        <taxon>Bacillati</taxon>
        <taxon>Cyanobacteriota</taxon>
        <taxon>Cyanophyceae</taxon>
        <taxon>Nostocales</taxon>
        <taxon>Calotrichaceae</taxon>
        <taxon>Dulcicalothrix</taxon>
    </lineage>
</organism>
<evidence type="ECO:0000256" key="5">
    <source>
        <dbReference type="ARBA" id="ARBA00023065"/>
    </source>
</evidence>
<evidence type="ECO:0000256" key="7">
    <source>
        <dbReference type="ARBA" id="ARBA00023170"/>
    </source>
</evidence>
<evidence type="ECO:0000256" key="4">
    <source>
        <dbReference type="ARBA" id="ARBA00022989"/>
    </source>
</evidence>
<dbReference type="CDD" id="cd00997">
    <property type="entry name" value="PBP2_GluR0"/>
    <property type="match status" value="1"/>
</dbReference>
<evidence type="ECO:0000259" key="11">
    <source>
        <dbReference type="SMART" id="SM00062"/>
    </source>
</evidence>
<reference evidence="13" key="1">
    <citation type="submission" date="2018-12" db="EMBL/GenBank/DDBJ databases">
        <authorList>
            <person name="Will S."/>
            <person name="Neumann-Schaal M."/>
            <person name="Henke P."/>
        </authorList>
    </citation>
    <scope>NUCLEOTIDE SEQUENCE</scope>
    <source>
        <strain evidence="13">PCC 7102</strain>
    </source>
</reference>
<keyword evidence="2" id="KW-0813">Transport</keyword>
<dbReference type="InterPro" id="IPR001638">
    <property type="entry name" value="Solute-binding_3/MltF_N"/>
</dbReference>
<gene>
    <name evidence="13" type="ORF">DSM106972_098060</name>
</gene>
<dbReference type="SUPFAM" id="SSF53850">
    <property type="entry name" value="Periplasmic binding protein-like II"/>
    <property type="match status" value="1"/>
</dbReference>
<feature type="transmembrane region" description="Helical" evidence="10">
    <location>
        <begin position="270"/>
        <end position="295"/>
    </location>
</feature>
<dbReference type="InterPro" id="IPR001320">
    <property type="entry name" value="Iontro_rcpt_C"/>
</dbReference>
<proteinExistence type="predicted"/>
<dbReference type="InterPro" id="IPR015683">
    <property type="entry name" value="Ionotropic_Glu_rcpt"/>
</dbReference>
<accession>A0A3S1AIC9</accession>
<evidence type="ECO:0000256" key="10">
    <source>
        <dbReference type="SAM" id="Phobius"/>
    </source>
</evidence>
<evidence type="ECO:0000256" key="6">
    <source>
        <dbReference type="ARBA" id="ARBA00023136"/>
    </source>
</evidence>
<dbReference type="PANTHER" id="PTHR18966">
    <property type="entry name" value="IONOTROPIC GLUTAMATE RECEPTOR"/>
    <property type="match status" value="1"/>
</dbReference>
<evidence type="ECO:0000256" key="9">
    <source>
        <dbReference type="ARBA" id="ARBA00023303"/>
    </source>
</evidence>
<evidence type="ECO:0000259" key="12">
    <source>
        <dbReference type="SMART" id="SM00079"/>
    </source>
</evidence>
<keyword evidence="8" id="KW-0325">Glycoprotein</keyword>
<dbReference type="Gene3D" id="1.10.287.70">
    <property type="match status" value="1"/>
</dbReference>
<keyword evidence="4 10" id="KW-1133">Transmembrane helix</keyword>
<keyword evidence="14" id="KW-1185">Reference proteome</keyword>
<keyword evidence="9" id="KW-0407">Ion channel</keyword>